<accession>A0A2N9YGL4</accession>
<organism evidence="2 3">
    <name type="scientific">Beggiatoa leptomitoformis</name>
    <dbReference type="NCBI Taxonomy" id="288004"/>
    <lineage>
        <taxon>Bacteria</taxon>
        <taxon>Pseudomonadati</taxon>
        <taxon>Pseudomonadota</taxon>
        <taxon>Gammaproteobacteria</taxon>
        <taxon>Thiotrichales</taxon>
        <taxon>Thiotrichaceae</taxon>
        <taxon>Beggiatoa</taxon>
    </lineage>
</organism>
<dbReference type="InterPro" id="IPR044060">
    <property type="entry name" value="Bacterial_rp_domain"/>
</dbReference>
<dbReference type="RefSeq" id="WP_145917098.1">
    <property type="nucleotide sequence ID" value="NZ_CP012373.2"/>
</dbReference>
<dbReference type="Pfam" id="PF18998">
    <property type="entry name" value="Flg_new_2"/>
    <property type="match status" value="1"/>
</dbReference>
<reference evidence="3" key="1">
    <citation type="submission" date="2016-12" db="EMBL/GenBank/DDBJ databases">
        <title>Complete Genome Sequence of Beggiatoa leptomitiformis D-401.</title>
        <authorList>
            <person name="Fomenkov A."/>
            <person name="Vincze T."/>
            <person name="Grabovich M."/>
            <person name="Anton B.P."/>
            <person name="Dubinina G."/>
            <person name="Orlova M."/>
            <person name="Belousova E."/>
            <person name="Roberts R.J."/>
        </authorList>
    </citation>
    <scope>NUCLEOTIDE SEQUENCE [LARGE SCALE GENOMIC DNA]</scope>
    <source>
        <strain evidence="3">D-401</strain>
    </source>
</reference>
<proteinExistence type="predicted"/>
<evidence type="ECO:0000259" key="1">
    <source>
        <dbReference type="Pfam" id="PF18998"/>
    </source>
</evidence>
<dbReference type="Proteomes" id="UP000234271">
    <property type="component" value="Chromosome"/>
</dbReference>
<dbReference type="OrthoDB" id="5747841at2"/>
<evidence type="ECO:0000313" key="3">
    <source>
        <dbReference type="Proteomes" id="UP000234271"/>
    </source>
</evidence>
<feature type="domain" description="Bacterial repeat" evidence="1">
    <location>
        <begin position="140"/>
        <end position="214"/>
    </location>
</feature>
<protein>
    <recommendedName>
        <fullName evidence="1">Bacterial repeat domain-containing protein</fullName>
    </recommendedName>
</protein>
<dbReference type="AlphaFoldDB" id="A0A2N9YGL4"/>
<dbReference type="STRING" id="288004.AL038_11225"/>
<dbReference type="EMBL" id="CP018889">
    <property type="protein sequence ID" value="AUI69525.2"/>
    <property type="molecule type" value="Genomic_DNA"/>
</dbReference>
<evidence type="ECO:0000313" key="2">
    <source>
        <dbReference type="EMBL" id="AUI69525.2"/>
    </source>
</evidence>
<name>A0A2N9YGL4_9GAMM</name>
<sequence length="594" mass="62698">MLIPPGTYFSSIVAQGSEALLTSGRVGVTSTDPCNESTQLCDVSKLDLGGTPGALSVSIWNATSFGVPTEPIYRYFIFWLTSQSGGTLSFSTVPVISISIIDTVAYTAWINARPWAGTGGTGNYDGVNDSSSTNQTLSLGASPSGAGTISCSSDSSNICQSSYSQNTQVTLLATPQTGYQFQSWTGTNCVGTTVGNSITVTLSQTVICTANFTLTTIAQKTLTVQKSGTGTGTVQSIFPDSRISCGTSTSLCTASFDINTSITLNATAATNSVFAGWENCTDGKVVLSENKTCIARFTSSTLPSLTLTPLKLDSIYQFSKTGEKYPLSNISIPQDVQMGFSGLLGSSTASIKSINTLVTTQNGNKTLSAKAGDFIFLDALVVPTTTFPIDNIFVFMGLMGENSTNLLDTNTVWLQKANEYSLVTDSTGTTTQETSVWQPWTNPPTIDDLKFDALPALQTLAQDNGVRVHVGSGQLSSFRLPSGFVVKDLYFFVAYKTNGTYILGEPLVVEMAESEQFVDKTTLQMSPSNVLTISVKEGSSVKIKSCTLNNPTNTLVTLDGCTITIGKNAVVGSSFVVEVDGDGGQFNTISVTIK</sequence>
<keyword evidence="3" id="KW-1185">Reference proteome</keyword>
<gene>
    <name evidence="2" type="ORF">BLE401_13045</name>
</gene>